<sequence>MRQKTEQEKEITAGKADTDGKSSQLRISSIPKRTGISTSAAFLIHARKSTDSQPDDGLNGKMRHRGQRMRGSRGNSRRLFAYLIDKRSNRRATALRRALPEQFEEGRAARNPREGLRRFWKSRGKMLHTRTI</sequence>
<accession>A0AAV2D4T0</accession>
<protein>
    <submittedName>
        <fullName evidence="2">Uncharacterized protein</fullName>
    </submittedName>
</protein>
<name>A0AAV2D4T0_9ROSI</name>
<dbReference type="EMBL" id="OZ034815">
    <property type="protein sequence ID" value="CAL1365954.1"/>
    <property type="molecule type" value="Genomic_DNA"/>
</dbReference>
<evidence type="ECO:0000313" key="3">
    <source>
        <dbReference type="Proteomes" id="UP001497516"/>
    </source>
</evidence>
<feature type="region of interest" description="Disordered" evidence="1">
    <location>
        <begin position="46"/>
        <end position="77"/>
    </location>
</feature>
<evidence type="ECO:0000256" key="1">
    <source>
        <dbReference type="SAM" id="MobiDB-lite"/>
    </source>
</evidence>
<gene>
    <name evidence="2" type="ORF">LTRI10_LOCUS10412</name>
</gene>
<keyword evidence="3" id="KW-1185">Reference proteome</keyword>
<feature type="compositionally biased region" description="Basic and acidic residues" evidence="1">
    <location>
        <begin position="1"/>
        <end position="20"/>
    </location>
</feature>
<dbReference type="AlphaFoldDB" id="A0AAV2D4T0"/>
<organism evidence="2 3">
    <name type="scientific">Linum trigynum</name>
    <dbReference type="NCBI Taxonomy" id="586398"/>
    <lineage>
        <taxon>Eukaryota</taxon>
        <taxon>Viridiplantae</taxon>
        <taxon>Streptophyta</taxon>
        <taxon>Embryophyta</taxon>
        <taxon>Tracheophyta</taxon>
        <taxon>Spermatophyta</taxon>
        <taxon>Magnoliopsida</taxon>
        <taxon>eudicotyledons</taxon>
        <taxon>Gunneridae</taxon>
        <taxon>Pentapetalae</taxon>
        <taxon>rosids</taxon>
        <taxon>fabids</taxon>
        <taxon>Malpighiales</taxon>
        <taxon>Linaceae</taxon>
        <taxon>Linum</taxon>
    </lineage>
</organism>
<feature type="compositionally biased region" description="Basic residues" evidence="1">
    <location>
        <begin position="61"/>
        <end position="71"/>
    </location>
</feature>
<proteinExistence type="predicted"/>
<reference evidence="2 3" key="1">
    <citation type="submission" date="2024-04" db="EMBL/GenBank/DDBJ databases">
        <authorList>
            <person name="Fracassetti M."/>
        </authorList>
    </citation>
    <scope>NUCLEOTIDE SEQUENCE [LARGE SCALE GENOMIC DNA]</scope>
</reference>
<evidence type="ECO:0000313" key="2">
    <source>
        <dbReference type="EMBL" id="CAL1365954.1"/>
    </source>
</evidence>
<feature type="region of interest" description="Disordered" evidence="1">
    <location>
        <begin position="1"/>
        <end position="32"/>
    </location>
</feature>
<dbReference type="Proteomes" id="UP001497516">
    <property type="component" value="Chromosome 2"/>
</dbReference>